<gene>
    <name evidence="2" type="ORF">EZS28_018551</name>
    <name evidence="3" type="ORF">EZS28_018552</name>
</gene>
<evidence type="ECO:0000313" key="4">
    <source>
        <dbReference type="Proteomes" id="UP000324800"/>
    </source>
</evidence>
<evidence type="ECO:0000313" key="3">
    <source>
        <dbReference type="EMBL" id="KAA6385923.1"/>
    </source>
</evidence>
<comment type="caution">
    <text evidence="3">The sequence shown here is derived from an EMBL/GenBank/DDBJ whole genome shotgun (WGS) entry which is preliminary data.</text>
</comment>
<reference evidence="3 4" key="1">
    <citation type="submission" date="2019-03" db="EMBL/GenBank/DDBJ databases">
        <title>Single cell metagenomics reveals metabolic interactions within the superorganism composed of flagellate Streblomastix strix and complex community of Bacteroidetes bacteria on its surface.</title>
        <authorList>
            <person name="Treitli S.C."/>
            <person name="Kolisko M."/>
            <person name="Husnik F."/>
            <person name="Keeling P."/>
            <person name="Hampl V."/>
        </authorList>
    </citation>
    <scope>NUCLEOTIDE SEQUENCE [LARGE SCALE GENOMIC DNA]</scope>
    <source>
        <strain evidence="3">ST1C</strain>
    </source>
</reference>
<sequence length="300" mass="35052">MVDKENREQPTRVIDQQDNNMHVNNRRITTGLESNTDIREPDITDITRLLERKRSRNDKQCQRNKSYLLWATPYRASLQEDAGSGNLDTFRRHNISLLYWEMESEGIPDRKNKASILSGEETYTSDHNNPLPRKTELNNRFTLETMRIERLLTEGRNDLNDLQDMELHATDRHIRNTVQQTNQQLCNLNINDLGTRIHNAFNYKWSKVKLYIHPPISVLNSVLQKMKQDKAQVIVIAPIWPGQSWYTKLKNLSIKFLFLGQADKILEMGQRMKDKDQKLPPGNVGAFLLDLSQTLGETYY</sequence>
<feature type="compositionally biased region" description="Basic and acidic residues" evidence="1">
    <location>
        <begin position="1"/>
        <end position="10"/>
    </location>
</feature>
<accession>A0A5J4VUB6</accession>
<organism evidence="3 4">
    <name type="scientific">Streblomastix strix</name>
    <dbReference type="NCBI Taxonomy" id="222440"/>
    <lineage>
        <taxon>Eukaryota</taxon>
        <taxon>Metamonada</taxon>
        <taxon>Preaxostyla</taxon>
        <taxon>Oxymonadida</taxon>
        <taxon>Streblomastigidae</taxon>
        <taxon>Streblomastix</taxon>
    </lineage>
</organism>
<dbReference type="EMBL" id="SNRW01005040">
    <property type="protein sequence ID" value="KAA6385923.1"/>
    <property type="molecule type" value="Genomic_DNA"/>
</dbReference>
<evidence type="ECO:0000313" key="2">
    <source>
        <dbReference type="EMBL" id="KAA6385922.1"/>
    </source>
</evidence>
<dbReference type="EMBL" id="SNRW01005040">
    <property type="protein sequence ID" value="KAA6385922.1"/>
    <property type="molecule type" value="Genomic_DNA"/>
</dbReference>
<feature type="region of interest" description="Disordered" evidence="1">
    <location>
        <begin position="1"/>
        <end position="20"/>
    </location>
</feature>
<proteinExistence type="predicted"/>
<dbReference type="Proteomes" id="UP000324800">
    <property type="component" value="Unassembled WGS sequence"/>
</dbReference>
<evidence type="ECO:0000256" key="1">
    <source>
        <dbReference type="SAM" id="MobiDB-lite"/>
    </source>
</evidence>
<name>A0A5J4VUB6_9EUKA</name>
<protein>
    <submittedName>
        <fullName evidence="3">Uncharacterized protein</fullName>
    </submittedName>
</protein>
<dbReference type="AlphaFoldDB" id="A0A5J4VUB6"/>